<proteinExistence type="predicted"/>
<reference evidence="1 2" key="1">
    <citation type="submission" date="2017-04" db="EMBL/GenBank/DDBJ databases">
        <authorList>
            <person name="Afonso C.L."/>
            <person name="Miller P.J."/>
            <person name="Scott M.A."/>
            <person name="Spackman E."/>
            <person name="Goraichik I."/>
            <person name="Dimitrov K.M."/>
            <person name="Suarez D.L."/>
            <person name="Swayne D.E."/>
        </authorList>
    </citation>
    <scope>NUCLEOTIDE SEQUENCE [LARGE SCALE GENOMIC DNA]</scope>
    <source>
        <strain evidence="1 2">LMG26642</strain>
    </source>
</reference>
<sequence length="224" mass="25688">MENDWDKAMDSLSKMTVFSHPNNDPVTISGSADDLKCIGLGTDAAVFQSVNIPGFAFKKYAEDKKAKVKVEATVYEILGDSPLFATYFASDDECLILSYEEGNTLFDCLLLGIHIPAQVISDVEDAREYIRTKDLNPRDIHLKNILLQNGRAKILDVSEYILPGNDFRWEDLKKGYEQYYHLIDGNPVPFWLVETIRKCYNQRNKYTSSYEEFIKLIVKFMSKK</sequence>
<keyword evidence="2" id="KW-1185">Reference proteome</keyword>
<accession>A0A1X7MTF3</accession>
<dbReference type="SUPFAM" id="SSF56112">
    <property type="entry name" value="Protein kinase-like (PK-like)"/>
    <property type="match status" value="1"/>
</dbReference>
<evidence type="ECO:0008006" key="3">
    <source>
        <dbReference type="Google" id="ProtNLM"/>
    </source>
</evidence>
<organism evidence="1 2">
    <name type="scientific">Carnobacterium iners</name>
    <dbReference type="NCBI Taxonomy" id="1073423"/>
    <lineage>
        <taxon>Bacteria</taxon>
        <taxon>Bacillati</taxon>
        <taxon>Bacillota</taxon>
        <taxon>Bacilli</taxon>
        <taxon>Lactobacillales</taxon>
        <taxon>Carnobacteriaceae</taxon>
        <taxon>Carnobacterium</taxon>
    </lineage>
</organism>
<dbReference type="Proteomes" id="UP000193435">
    <property type="component" value="Unassembled WGS sequence"/>
</dbReference>
<dbReference type="RefSeq" id="WP_085560500.1">
    <property type="nucleotide sequence ID" value="NZ_FOAH01000006.1"/>
</dbReference>
<dbReference type="InterPro" id="IPR011009">
    <property type="entry name" value="Kinase-like_dom_sf"/>
</dbReference>
<dbReference type="EMBL" id="FXBJ01000002">
    <property type="protein sequence ID" value="SMH28100.1"/>
    <property type="molecule type" value="Genomic_DNA"/>
</dbReference>
<protein>
    <recommendedName>
        <fullName evidence="3">Serine/threonine protein kinase</fullName>
    </recommendedName>
</protein>
<name>A0A1X7MTF3_9LACT</name>
<evidence type="ECO:0000313" key="1">
    <source>
        <dbReference type="EMBL" id="SMH28100.1"/>
    </source>
</evidence>
<dbReference type="AlphaFoldDB" id="A0A1X7MTF3"/>
<evidence type="ECO:0000313" key="2">
    <source>
        <dbReference type="Proteomes" id="UP000193435"/>
    </source>
</evidence>
<gene>
    <name evidence="1" type="ORF">SAMN04488700_0838</name>
</gene>
<dbReference type="OrthoDB" id="529320at2"/>